<evidence type="ECO:0000256" key="2">
    <source>
        <dbReference type="RuleBase" id="RU361117"/>
    </source>
</evidence>
<dbReference type="SUPFAM" id="SSF56784">
    <property type="entry name" value="HAD-like"/>
    <property type="match status" value="1"/>
</dbReference>
<dbReference type="GO" id="GO:0005992">
    <property type="term" value="P:trehalose biosynthetic process"/>
    <property type="evidence" value="ECO:0007669"/>
    <property type="project" value="UniProtKB-UniPathway"/>
</dbReference>
<dbReference type="InterPro" id="IPR044651">
    <property type="entry name" value="OTSB-like"/>
</dbReference>
<evidence type="ECO:0000256" key="1">
    <source>
        <dbReference type="ARBA" id="ARBA00022801"/>
    </source>
</evidence>
<keyword evidence="2" id="KW-0460">Magnesium</keyword>
<dbReference type="UniPathway" id="UPA00299"/>
<dbReference type="GO" id="GO:0046872">
    <property type="term" value="F:metal ion binding"/>
    <property type="evidence" value="ECO:0007669"/>
    <property type="project" value="UniProtKB-KW"/>
</dbReference>
<comment type="similarity">
    <text evidence="2">Belongs to the trehalose phosphatase family.</text>
</comment>
<dbReference type="GO" id="GO:0004805">
    <property type="term" value="F:trehalose-phosphatase activity"/>
    <property type="evidence" value="ECO:0007669"/>
    <property type="project" value="UniProtKB-EC"/>
</dbReference>
<dbReference type="Gene3D" id="3.40.50.1000">
    <property type="entry name" value="HAD superfamily/HAD-like"/>
    <property type="match status" value="1"/>
</dbReference>
<dbReference type="PANTHER" id="PTHR43768">
    <property type="entry name" value="TREHALOSE 6-PHOSPHATE PHOSPHATASE"/>
    <property type="match status" value="1"/>
</dbReference>
<dbReference type="Pfam" id="PF02358">
    <property type="entry name" value="Trehalose_PPase"/>
    <property type="match status" value="1"/>
</dbReference>
<dbReference type="InterPro" id="IPR036412">
    <property type="entry name" value="HAD-like_sf"/>
</dbReference>
<comment type="pathway">
    <text evidence="2">Glycan biosynthesis; trehalose biosynthesis.</text>
</comment>
<dbReference type="Gene3D" id="3.30.70.1020">
    <property type="entry name" value="Trehalose-6-phosphate phosphatase related protein, domain 2"/>
    <property type="match status" value="1"/>
</dbReference>
<accession>A0A7C1XFT3</accession>
<gene>
    <name evidence="3" type="primary">otsB</name>
    <name evidence="3" type="ORF">ENP47_04000</name>
</gene>
<name>A0A7C1XFT3_THERO</name>
<proteinExistence type="inferred from homology"/>
<evidence type="ECO:0000313" key="3">
    <source>
        <dbReference type="EMBL" id="HEF64751.1"/>
    </source>
</evidence>
<comment type="caution">
    <text evidence="3">The sequence shown here is derived from an EMBL/GenBank/DDBJ whole genome shotgun (WGS) entry which is preliminary data.</text>
</comment>
<keyword evidence="2" id="KW-0479">Metal-binding</keyword>
<reference evidence="3" key="1">
    <citation type="journal article" date="2020" name="mSystems">
        <title>Genome- and Community-Level Interaction Insights into Carbon Utilization and Element Cycling Functions of Hydrothermarchaeota in Hydrothermal Sediment.</title>
        <authorList>
            <person name="Zhou Z."/>
            <person name="Liu Y."/>
            <person name="Xu W."/>
            <person name="Pan J."/>
            <person name="Luo Z.H."/>
            <person name="Li M."/>
        </authorList>
    </citation>
    <scope>NUCLEOTIDE SEQUENCE [LARGE SCALE GENOMIC DNA]</scope>
    <source>
        <strain evidence="3">SpSt-222</strain>
    </source>
</reference>
<dbReference type="InterPro" id="IPR003337">
    <property type="entry name" value="Trehalose_PPase"/>
</dbReference>
<keyword evidence="1 2" id="KW-0378">Hydrolase</keyword>
<sequence>MVAPCSDDDHRATPPRTSDIHRLLERSLAVLRLFPAGVITDFDGTLSPIVAHPETAQPHPLATQALRLLVRRLELVAVVSGRRALDVATRLDIPELVIVGNHGAEYLVEGQLTIAAEIIPWLPSIQEAARILRAELCDFLIEEKGATLTVHLRGIDANELRQRAGKVVEQIATRYGLLVRRGREVLELRPNVPIDKGTAVDALVTRYRLQGVLFAGDDVTDLDAMRYLRERRSAGGIDTILIGVWSEEAPETLGHLADALVSGVEEFAQFLYAMAQRLSED</sequence>
<dbReference type="EMBL" id="DSJL01000009">
    <property type="protein sequence ID" value="HEF64751.1"/>
    <property type="molecule type" value="Genomic_DNA"/>
</dbReference>
<protein>
    <recommendedName>
        <fullName evidence="2">Trehalose 6-phosphate phosphatase</fullName>
        <ecNumber evidence="2">3.1.3.12</ecNumber>
    </recommendedName>
</protein>
<dbReference type="NCBIfam" id="TIGR00685">
    <property type="entry name" value="T6PP"/>
    <property type="match status" value="1"/>
</dbReference>
<organism evidence="3">
    <name type="scientific">Thermomicrobium roseum</name>
    <dbReference type="NCBI Taxonomy" id="500"/>
    <lineage>
        <taxon>Bacteria</taxon>
        <taxon>Pseudomonadati</taxon>
        <taxon>Thermomicrobiota</taxon>
        <taxon>Thermomicrobia</taxon>
        <taxon>Thermomicrobiales</taxon>
        <taxon>Thermomicrobiaceae</taxon>
        <taxon>Thermomicrobium</taxon>
    </lineage>
</organism>
<comment type="catalytic activity">
    <reaction evidence="2">
        <text>alpha,alpha-trehalose 6-phosphate + H2O = alpha,alpha-trehalose + phosphate</text>
        <dbReference type="Rhea" id="RHEA:23420"/>
        <dbReference type="ChEBI" id="CHEBI:15377"/>
        <dbReference type="ChEBI" id="CHEBI:16551"/>
        <dbReference type="ChEBI" id="CHEBI:43474"/>
        <dbReference type="ChEBI" id="CHEBI:58429"/>
        <dbReference type="EC" id="3.1.3.12"/>
    </reaction>
</comment>
<dbReference type="AlphaFoldDB" id="A0A7C1XFT3"/>
<comment type="function">
    <text evidence="2">Removes the phosphate from trehalose 6-phosphate to produce free trehalose.</text>
</comment>
<dbReference type="PANTHER" id="PTHR43768:SF3">
    <property type="entry name" value="TREHALOSE 6-PHOSPHATE PHOSPHATASE"/>
    <property type="match status" value="1"/>
</dbReference>
<dbReference type="EC" id="3.1.3.12" evidence="2"/>
<comment type="cofactor">
    <cofactor evidence="2">
        <name>Mg(2+)</name>
        <dbReference type="ChEBI" id="CHEBI:18420"/>
    </cofactor>
</comment>
<dbReference type="InterPro" id="IPR023214">
    <property type="entry name" value="HAD_sf"/>
</dbReference>